<dbReference type="KEGG" id="dbc:MFMK1_000056"/>
<keyword evidence="2" id="KW-1185">Reference proteome</keyword>
<dbReference type="EMBL" id="CP121694">
    <property type="protein sequence ID" value="WRO20298.1"/>
    <property type="molecule type" value="Genomic_DNA"/>
</dbReference>
<proteinExistence type="predicted"/>
<gene>
    <name evidence="1" type="ORF">MFMK1_000056</name>
</gene>
<accession>A0AAU0UKB2</accession>
<name>A0AAU0UKB2_9FIRM</name>
<organism evidence="1 2">
    <name type="scientific">Metallumcola ferriviriculae</name>
    <dbReference type="NCBI Taxonomy" id="3039180"/>
    <lineage>
        <taxon>Bacteria</taxon>
        <taxon>Bacillati</taxon>
        <taxon>Bacillota</taxon>
        <taxon>Clostridia</taxon>
        <taxon>Neomoorellales</taxon>
        <taxon>Desulfitibacteraceae</taxon>
        <taxon>Metallumcola</taxon>
    </lineage>
</organism>
<dbReference type="RefSeq" id="WP_366923202.1">
    <property type="nucleotide sequence ID" value="NZ_CP121694.1"/>
</dbReference>
<evidence type="ECO:0000313" key="1">
    <source>
        <dbReference type="EMBL" id="WRO20298.1"/>
    </source>
</evidence>
<protein>
    <submittedName>
        <fullName evidence="1">Uncharacterized protein</fullName>
    </submittedName>
</protein>
<sequence>MNEIPTSHMINPDTLRQNDFNSFFKSRQNSLLKHIEIAMSKPIARDAAQSIEGGEDEKNSE</sequence>
<evidence type="ECO:0000313" key="2">
    <source>
        <dbReference type="Proteomes" id="UP001329915"/>
    </source>
</evidence>
<dbReference type="AlphaFoldDB" id="A0AAU0UKB2"/>
<reference evidence="1 2" key="1">
    <citation type="submission" date="2023-04" db="EMBL/GenBank/DDBJ databases">
        <authorList>
            <person name="Hsu D."/>
        </authorList>
    </citation>
    <scope>NUCLEOTIDE SEQUENCE [LARGE SCALE GENOMIC DNA]</scope>
    <source>
        <strain evidence="1 2">MK1</strain>
    </source>
</reference>
<dbReference type="Proteomes" id="UP001329915">
    <property type="component" value="Chromosome"/>
</dbReference>